<dbReference type="EMBL" id="UINC01094464">
    <property type="protein sequence ID" value="SVC49718.1"/>
    <property type="molecule type" value="Genomic_DNA"/>
</dbReference>
<dbReference type="InterPro" id="IPR029058">
    <property type="entry name" value="AB_hydrolase_fold"/>
</dbReference>
<proteinExistence type="predicted"/>
<dbReference type="PANTHER" id="PTHR46438">
    <property type="entry name" value="ALPHA/BETA-HYDROLASES SUPERFAMILY PROTEIN"/>
    <property type="match status" value="1"/>
</dbReference>
<feature type="non-terminal residue" evidence="2">
    <location>
        <position position="209"/>
    </location>
</feature>
<evidence type="ECO:0000259" key="1">
    <source>
        <dbReference type="Pfam" id="PF00561"/>
    </source>
</evidence>
<name>A0A382MML0_9ZZZZ</name>
<dbReference type="Gene3D" id="3.40.50.1820">
    <property type="entry name" value="alpha/beta hydrolase"/>
    <property type="match status" value="1"/>
</dbReference>
<gene>
    <name evidence="2" type="ORF">METZ01_LOCUS302572</name>
</gene>
<dbReference type="InterPro" id="IPR000073">
    <property type="entry name" value="AB_hydrolase_1"/>
</dbReference>
<evidence type="ECO:0000313" key="2">
    <source>
        <dbReference type="EMBL" id="SVC49718.1"/>
    </source>
</evidence>
<dbReference type="AlphaFoldDB" id="A0A382MML0"/>
<organism evidence="2">
    <name type="scientific">marine metagenome</name>
    <dbReference type="NCBI Taxonomy" id="408172"/>
    <lineage>
        <taxon>unclassified sequences</taxon>
        <taxon>metagenomes</taxon>
        <taxon>ecological metagenomes</taxon>
    </lineage>
</organism>
<sequence length="209" mass="23079">MEKETEINDAPAWYRKAMDVPYDDHMVNVEGVDIHYLTWGETGRPGLVFVHGGAAHAHWWTHVASQFAEIYRVAALDLSGHGDSGRRESYSLNQWCDEVAAVASDAGMEGPPIVVGHSMGGYVTLATAANHPDKLAGAIILDSAVTAPDPEMQVKRRSQFANPKVHPDFPTAMARFRPVPEQENTEPFLMRHIARMSLTEVEGGVTWKF</sequence>
<dbReference type="SUPFAM" id="SSF53474">
    <property type="entry name" value="alpha/beta-Hydrolases"/>
    <property type="match status" value="1"/>
</dbReference>
<dbReference type="Pfam" id="PF00561">
    <property type="entry name" value="Abhydrolase_1"/>
    <property type="match status" value="1"/>
</dbReference>
<feature type="domain" description="AB hydrolase-1" evidence="1">
    <location>
        <begin position="47"/>
        <end position="163"/>
    </location>
</feature>
<reference evidence="2" key="1">
    <citation type="submission" date="2018-05" db="EMBL/GenBank/DDBJ databases">
        <authorList>
            <person name="Lanie J.A."/>
            <person name="Ng W.-L."/>
            <person name="Kazmierczak K.M."/>
            <person name="Andrzejewski T.M."/>
            <person name="Davidsen T.M."/>
            <person name="Wayne K.J."/>
            <person name="Tettelin H."/>
            <person name="Glass J.I."/>
            <person name="Rusch D."/>
            <person name="Podicherti R."/>
            <person name="Tsui H.-C.T."/>
            <person name="Winkler M.E."/>
        </authorList>
    </citation>
    <scope>NUCLEOTIDE SEQUENCE</scope>
</reference>
<accession>A0A382MML0</accession>
<protein>
    <recommendedName>
        <fullName evidence="1">AB hydrolase-1 domain-containing protein</fullName>
    </recommendedName>
</protein>
<dbReference type="PRINTS" id="PR00111">
    <property type="entry name" value="ABHYDROLASE"/>
</dbReference>